<dbReference type="GeneID" id="101503246"/>
<dbReference type="STRING" id="3827.A0A1S2XDQ3"/>
<dbReference type="SUPFAM" id="SSF103473">
    <property type="entry name" value="MFS general substrate transporter"/>
    <property type="match status" value="1"/>
</dbReference>
<dbReference type="GO" id="GO:0016020">
    <property type="term" value="C:membrane"/>
    <property type="evidence" value="ECO:0007669"/>
    <property type="project" value="UniProtKB-SubCell"/>
</dbReference>
<proteinExistence type="predicted"/>
<protein>
    <submittedName>
        <fullName evidence="9">Organic cation/carnitine transporter 4-like</fullName>
    </submittedName>
</protein>
<keyword evidence="2" id="KW-0813">Transport</keyword>
<organism evidence="8 9">
    <name type="scientific">Cicer arietinum</name>
    <name type="common">Chickpea</name>
    <name type="synonym">Garbanzo</name>
    <dbReference type="NCBI Taxonomy" id="3827"/>
    <lineage>
        <taxon>Eukaryota</taxon>
        <taxon>Viridiplantae</taxon>
        <taxon>Streptophyta</taxon>
        <taxon>Embryophyta</taxon>
        <taxon>Tracheophyta</taxon>
        <taxon>Spermatophyta</taxon>
        <taxon>Magnoliopsida</taxon>
        <taxon>eudicotyledons</taxon>
        <taxon>Gunneridae</taxon>
        <taxon>Pentapetalae</taxon>
        <taxon>rosids</taxon>
        <taxon>fabids</taxon>
        <taxon>Fabales</taxon>
        <taxon>Fabaceae</taxon>
        <taxon>Papilionoideae</taxon>
        <taxon>50 kb inversion clade</taxon>
        <taxon>NPAAA clade</taxon>
        <taxon>Hologalegina</taxon>
        <taxon>IRL clade</taxon>
        <taxon>Cicereae</taxon>
        <taxon>Cicer</taxon>
    </lineage>
</organism>
<accession>A0A1S2XDQ3</accession>
<feature type="transmembrane region" description="Helical" evidence="6">
    <location>
        <begin position="391"/>
        <end position="413"/>
    </location>
</feature>
<feature type="transmembrane region" description="Helical" evidence="6">
    <location>
        <begin position="173"/>
        <end position="194"/>
    </location>
</feature>
<comment type="subcellular location">
    <subcellularLocation>
        <location evidence="1">Membrane</location>
        <topology evidence="1">Multi-pass membrane protein</topology>
    </subcellularLocation>
</comment>
<reference evidence="9" key="2">
    <citation type="submission" date="2025-08" db="UniProtKB">
        <authorList>
            <consortium name="RefSeq"/>
        </authorList>
    </citation>
    <scope>IDENTIFICATION</scope>
    <source>
        <tissue evidence="9">Etiolated seedlings</tissue>
    </source>
</reference>
<evidence type="ECO:0000256" key="2">
    <source>
        <dbReference type="ARBA" id="ARBA00022448"/>
    </source>
</evidence>
<feature type="transmembrane region" description="Helical" evidence="6">
    <location>
        <begin position="464"/>
        <end position="497"/>
    </location>
</feature>
<reference evidence="8" key="1">
    <citation type="journal article" date="2013" name="Nat. Biotechnol.">
        <title>Draft genome sequence of chickpea (Cicer arietinum) provides a resource for trait improvement.</title>
        <authorList>
            <person name="Varshney R.K."/>
            <person name="Song C."/>
            <person name="Saxena R.K."/>
            <person name="Azam S."/>
            <person name="Yu S."/>
            <person name="Sharpe A.G."/>
            <person name="Cannon S."/>
            <person name="Baek J."/>
            <person name="Rosen B.D."/>
            <person name="Tar'an B."/>
            <person name="Millan T."/>
            <person name="Zhang X."/>
            <person name="Ramsay L.D."/>
            <person name="Iwata A."/>
            <person name="Wang Y."/>
            <person name="Nelson W."/>
            <person name="Farmer A.D."/>
            <person name="Gaur P.M."/>
            <person name="Soderlund C."/>
            <person name="Penmetsa R.V."/>
            <person name="Xu C."/>
            <person name="Bharti A.K."/>
            <person name="He W."/>
            <person name="Winter P."/>
            <person name="Zhao S."/>
            <person name="Hane J.K."/>
            <person name="Carrasquilla-Garcia N."/>
            <person name="Condie J.A."/>
            <person name="Upadhyaya H.D."/>
            <person name="Luo M.C."/>
            <person name="Thudi M."/>
            <person name="Gowda C.L."/>
            <person name="Singh N.P."/>
            <person name="Lichtenzveig J."/>
            <person name="Gali K.K."/>
            <person name="Rubio J."/>
            <person name="Nadarajan N."/>
            <person name="Dolezel J."/>
            <person name="Bansal K.C."/>
            <person name="Xu X."/>
            <person name="Edwards D."/>
            <person name="Zhang G."/>
            <person name="Kahl G."/>
            <person name="Gil J."/>
            <person name="Singh K.B."/>
            <person name="Datta S.K."/>
            <person name="Jackson S.A."/>
            <person name="Wang J."/>
            <person name="Cook D.R."/>
        </authorList>
    </citation>
    <scope>NUCLEOTIDE SEQUENCE [LARGE SCALE GENOMIC DNA]</scope>
    <source>
        <strain evidence="8">cv. CDC Frontier</strain>
    </source>
</reference>
<evidence type="ECO:0000313" key="9">
    <source>
        <dbReference type="RefSeq" id="XP_004487741.1"/>
    </source>
</evidence>
<evidence type="ECO:0000256" key="6">
    <source>
        <dbReference type="SAM" id="Phobius"/>
    </source>
</evidence>
<feature type="transmembrane region" description="Helical" evidence="6">
    <location>
        <begin position="363"/>
        <end position="384"/>
    </location>
</feature>
<dbReference type="Pfam" id="PF00083">
    <property type="entry name" value="Sugar_tr"/>
    <property type="match status" value="1"/>
</dbReference>
<dbReference type="Gene3D" id="1.20.1250.20">
    <property type="entry name" value="MFS general substrate transporter like domains"/>
    <property type="match status" value="1"/>
</dbReference>
<dbReference type="InterPro" id="IPR020846">
    <property type="entry name" value="MFS_dom"/>
</dbReference>
<evidence type="ECO:0000313" key="8">
    <source>
        <dbReference type="Proteomes" id="UP000087171"/>
    </source>
</evidence>
<feature type="domain" description="Major facilitator superfamily (MFS) profile" evidence="7">
    <location>
        <begin position="43"/>
        <end position="503"/>
    </location>
</feature>
<evidence type="ECO:0000259" key="7">
    <source>
        <dbReference type="PROSITE" id="PS50850"/>
    </source>
</evidence>
<dbReference type="eggNOG" id="KOG0255">
    <property type="taxonomic scope" value="Eukaryota"/>
</dbReference>
<evidence type="ECO:0000256" key="5">
    <source>
        <dbReference type="ARBA" id="ARBA00023136"/>
    </source>
</evidence>
<keyword evidence="4 6" id="KW-1133">Transmembrane helix</keyword>
<feature type="transmembrane region" description="Helical" evidence="6">
    <location>
        <begin position="148"/>
        <end position="167"/>
    </location>
</feature>
<dbReference type="PaxDb" id="3827-XP_004487741.1"/>
<dbReference type="PROSITE" id="PS50850">
    <property type="entry name" value="MFS"/>
    <property type="match status" value="1"/>
</dbReference>
<keyword evidence="5 6" id="KW-0472">Membrane</keyword>
<sequence>MATTVSSESNYRLGTNPARPTKMHIDEMLQNYCGEFGPWQLKQFILTSIAWILMAFHSMVMIFADREPHWNCLDNSSCDAASHNVCSLQTDLWEWTGGRGSSTVSEWGLICSEKYKVGLVHSLFFVGSLIGAGIFGHLSDSFLGRRGCLAVVCALNGVFGCLTPFFPNYWTYALFRLLTGFSTGGVGLCAFVLVTEPVGPTKRGVVGISTFYFFSGGIAILSGIAYIFQKWRHLYIASSIPSFLYLLLVLPFLSESPRWYLVRGRVSEAMKLMSTIASFNGKHIPEGVILALDDEVSAAKENELCNNQSYMENKDPLGGSIVDVIRSPITRKRLLVTAALNFFGGLVYYGLTLNVANFKVNLYLNVLLNSMGEMPAFMITTMLVDRLGRKPLIVGTMWFSGLFCLMGSLMRNIGVWKVIKMVCGVLGIFGMAGTYNILFIYTAELFPTVVRNSALGCNAQAAQLGAILAPFVVVLGGCFPFVVFALCGIVGGVFVFFMPETMNMPLYDTFHGLENGHP</sequence>
<dbReference type="GO" id="GO:0022857">
    <property type="term" value="F:transmembrane transporter activity"/>
    <property type="evidence" value="ECO:0007669"/>
    <property type="project" value="InterPro"/>
</dbReference>
<dbReference type="KEGG" id="cam:101503246"/>
<evidence type="ECO:0000256" key="3">
    <source>
        <dbReference type="ARBA" id="ARBA00022692"/>
    </source>
</evidence>
<evidence type="ECO:0000256" key="1">
    <source>
        <dbReference type="ARBA" id="ARBA00004141"/>
    </source>
</evidence>
<dbReference type="RefSeq" id="XP_004487741.1">
    <property type="nucleotide sequence ID" value="XM_004487684.3"/>
</dbReference>
<dbReference type="AlphaFoldDB" id="A0A1S2XDQ3"/>
<evidence type="ECO:0000256" key="4">
    <source>
        <dbReference type="ARBA" id="ARBA00022989"/>
    </source>
</evidence>
<keyword evidence="3 6" id="KW-0812">Transmembrane</keyword>
<dbReference type="InterPro" id="IPR005828">
    <property type="entry name" value="MFS_sugar_transport-like"/>
</dbReference>
<dbReference type="Proteomes" id="UP000087171">
    <property type="component" value="Chromosome Ca1"/>
</dbReference>
<dbReference type="OrthoDB" id="3936150at2759"/>
<dbReference type="InterPro" id="IPR005829">
    <property type="entry name" value="Sugar_transporter_CS"/>
</dbReference>
<feature type="transmembrane region" description="Helical" evidence="6">
    <location>
        <begin position="234"/>
        <end position="253"/>
    </location>
</feature>
<dbReference type="PROSITE" id="PS00217">
    <property type="entry name" value="SUGAR_TRANSPORT_2"/>
    <property type="match status" value="1"/>
</dbReference>
<dbReference type="InterPro" id="IPR036259">
    <property type="entry name" value="MFS_trans_sf"/>
</dbReference>
<feature type="transmembrane region" description="Helical" evidence="6">
    <location>
        <begin position="117"/>
        <end position="136"/>
    </location>
</feature>
<feature type="transmembrane region" description="Helical" evidence="6">
    <location>
        <begin position="419"/>
        <end position="443"/>
    </location>
</feature>
<name>A0A1S2XDQ3_CICAR</name>
<feature type="transmembrane region" description="Helical" evidence="6">
    <location>
        <begin position="334"/>
        <end position="351"/>
    </location>
</feature>
<keyword evidence="8" id="KW-1185">Reference proteome</keyword>
<feature type="transmembrane region" description="Helical" evidence="6">
    <location>
        <begin position="206"/>
        <end position="228"/>
    </location>
</feature>
<dbReference type="PANTHER" id="PTHR24064">
    <property type="entry name" value="SOLUTE CARRIER FAMILY 22 MEMBER"/>
    <property type="match status" value="1"/>
</dbReference>
<gene>
    <name evidence="9" type="primary">LOC101503246</name>
</gene>
<feature type="transmembrane region" description="Helical" evidence="6">
    <location>
        <begin position="44"/>
        <end position="64"/>
    </location>
</feature>